<feature type="transmembrane region" description="Helical" evidence="1">
    <location>
        <begin position="51"/>
        <end position="76"/>
    </location>
</feature>
<keyword evidence="3" id="KW-1185">Reference proteome</keyword>
<organism evidence="2 3">
    <name type="scientific">Methylocella tundrae</name>
    <dbReference type="NCBI Taxonomy" id="227605"/>
    <lineage>
        <taxon>Bacteria</taxon>
        <taxon>Pseudomonadati</taxon>
        <taxon>Pseudomonadota</taxon>
        <taxon>Alphaproteobacteria</taxon>
        <taxon>Hyphomicrobiales</taxon>
        <taxon>Beijerinckiaceae</taxon>
        <taxon>Methylocella</taxon>
    </lineage>
</organism>
<feature type="transmembrane region" description="Helical" evidence="1">
    <location>
        <begin position="193"/>
        <end position="216"/>
    </location>
</feature>
<proteinExistence type="predicted"/>
<dbReference type="Pfam" id="PF03929">
    <property type="entry name" value="PepSY_TM"/>
    <property type="match status" value="1"/>
</dbReference>
<keyword evidence="1" id="KW-1133">Transmembrane helix</keyword>
<comment type="caution">
    <text evidence="2">The sequence shown here is derived from an EMBL/GenBank/DDBJ whole genome shotgun (WGS) entry which is preliminary data.</text>
</comment>
<reference evidence="2 3" key="1">
    <citation type="submission" date="2019-05" db="EMBL/GenBank/DDBJ databases">
        <authorList>
            <person name="Farhan Ul Haque M."/>
        </authorList>
    </citation>
    <scope>NUCLEOTIDE SEQUENCE [LARGE SCALE GENOMIC DNA]</scope>
    <source>
        <strain evidence="2">2</strain>
    </source>
</reference>
<feature type="transmembrane region" description="Helical" evidence="1">
    <location>
        <begin position="326"/>
        <end position="350"/>
    </location>
</feature>
<evidence type="ECO:0000313" key="2">
    <source>
        <dbReference type="EMBL" id="VTZ49876.1"/>
    </source>
</evidence>
<dbReference type="RefSeq" id="WP_174512092.1">
    <property type="nucleotide sequence ID" value="NZ_CABFMQ020000076.1"/>
</dbReference>
<sequence length="381" mass="40627">MVRPFLSRSIWRQIHLWFGLGLAFLMVPIGLTGVILVFAPEVDRWAFPSRYAVTGAVAGQPAGVYLGSAAAAASGARVMGLRWPRMEGAPVTALLRGGAFPEQARLAYLDPPTGRVLDIADLRGGLIGLAHALHANLMLPPSFGRQIVGWAGAALLTMVLTGLWLWRRPSVGFLRLLRWRRGPALSSNLHHMMGFWIAAPLGAMALTGVTLGFPLATRATIGLFAEVAPRAPRPASGGSMRQPSQDPQRVVDLAMQTGEGLKPVSLTPPTLQGKFWRVTAATRTGATQTVLVDDASGAVTVQAIAAGDGLLALLRRIHEGRSHGPVWSLIVVVCGFAPTLFFATGLLMWLRRCQPKTQALLSAQKGARRAASDLSSLEPRG</sequence>
<dbReference type="PANTHER" id="PTHR34219">
    <property type="entry name" value="IRON-REGULATED INNER MEMBRANE PROTEIN-RELATED"/>
    <property type="match status" value="1"/>
</dbReference>
<keyword evidence="1" id="KW-0812">Transmembrane</keyword>
<accession>A0A8B6M512</accession>
<gene>
    <name evidence="2" type="ORF">MPC4_20086</name>
</gene>
<keyword evidence="1" id="KW-0472">Membrane</keyword>
<evidence type="ECO:0008006" key="4">
    <source>
        <dbReference type="Google" id="ProtNLM"/>
    </source>
</evidence>
<dbReference type="EMBL" id="CABFMQ020000076">
    <property type="protein sequence ID" value="VTZ49876.1"/>
    <property type="molecule type" value="Genomic_DNA"/>
</dbReference>
<feature type="transmembrane region" description="Helical" evidence="1">
    <location>
        <begin position="147"/>
        <end position="166"/>
    </location>
</feature>
<feature type="transmembrane region" description="Helical" evidence="1">
    <location>
        <begin position="16"/>
        <end position="39"/>
    </location>
</feature>
<evidence type="ECO:0000256" key="1">
    <source>
        <dbReference type="SAM" id="Phobius"/>
    </source>
</evidence>
<protein>
    <recommendedName>
        <fullName evidence="4">PepSY domain-containing protein</fullName>
    </recommendedName>
</protein>
<evidence type="ECO:0000313" key="3">
    <source>
        <dbReference type="Proteomes" id="UP000485880"/>
    </source>
</evidence>
<dbReference type="Proteomes" id="UP000485880">
    <property type="component" value="Unassembled WGS sequence"/>
</dbReference>
<dbReference type="InterPro" id="IPR005625">
    <property type="entry name" value="PepSY-ass_TM"/>
</dbReference>
<name>A0A8B6M512_METTU</name>
<dbReference type="AlphaFoldDB" id="A0A8B6M512"/>